<accession>A0A8C3QSR9</accession>
<evidence type="ECO:0000313" key="3">
    <source>
        <dbReference type="Proteomes" id="UP000694396"/>
    </source>
</evidence>
<sequence length="127" mass="13837">ICNTPKSAVIPQNQTTAIPQKPAVTPPKPAVTPPKPAVILPKPAVTSQKKSVPPPKPAAVHPQTGCLLHLLPFWEPWHLIPQREDRVIIWVQKKPGAPRQEALGRRKGGNGREMGMFGQFWVGGVCN</sequence>
<reference evidence="2" key="1">
    <citation type="submission" date="2025-08" db="UniProtKB">
        <authorList>
            <consortium name="Ensembl"/>
        </authorList>
    </citation>
    <scope>IDENTIFICATION</scope>
</reference>
<feature type="compositionally biased region" description="Polar residues" evidence="1">
    <location>
        <begin position="1"/>
        <end position="18"/>
    </location>
</feature>
<evidence type="ECO:0000313" key="2">
    <source>
        <dbReference type="Ensembl" id="ENSCRFP00000010576.1"/>
    </source>
</evidence>
<feature type="compositionally biased region" description="Pro residues" evidence="1">
    <location>
        <begin position="24"/>
        <end position="36"/>
    </location>
</feature>
<organism evidence="2 3">
    <name type="scientific">Cyanoderma ruficeps</name>
    <name type="common">rufous-capped babbler</name>
    <dbReference type="NCBI Taxonomy" id="181631"/>
    <lineage>
        <taxon>Eukaryota</taxon>
        <taxon>Metazoa</taxon>
        <taxon>Chordata</taxon>
        <taxon>Craniata</taxon>
        <taxon>Vertebrata</taxon>
        <taxon>Euteleostomi</taxon>
        <taxon>Archelosauria</taxon>
        <taxon>Archosauria</taxon>
        <taxon>Dinosauria</taxon>
        <taxon>Saurischia</taxon>
        <taxon>Theropoda</taxon>
        <taxon>Coelurosauria</taxon>
        <taxon>Aves</taxon>
        <taxon>Neognathae</taxon>
        <taxon>Neoaves</taxon>
        <taxon>Telluraves</taxon>
        <taxon>Australaves</taxon>
        <taxon>Passeriformes</taxon>
        <taxon>Sylvioidea</taxon>
        <taxon>Timaliidae</taxon>
        <taxon>Cyanoderma</taxon>
    </lineage>
</organism>
<dbReference type="AlphaFoldDB" id="A0A8C3QSR9"/>
<feature type="region of interest" description="Disordered" evidence="1">
    <location>
        <begin position="1"/>
        <end position="38"/>
    </location>
</feature>
<protein>
    <submittedName>
        <fullName evidence="2">Uncharacterized protein</fullName>
    </submittedName>
</protein>
<name>A0A8C3QSR9_9PASS</name>
<dbReference type="Ensembl" id="ENSCRFT00000010954.1">
    <property type="protein sequence ID" value="ENSCRFP00000010576.1"/>
    <property type="gene ID" value="ENSCRFG00000008269.1"/>
</dbReference>
<keyword evidence="3" id="KW-1185">Reference proteome</keyword>
<proteinExistence type="predicted"/>
<reference evidence="2" key="2">
    <citation type="submission" date="2025-09" db="UniProtKB">
        <authorList>
            <consortium name="Ensembl"/>
        </authorList>
    </citation>
    <scope>IDENTIFICATION</scope>
</reference>
<evidence type="ECO:0000256" key="1">
    <source>
        <dbReference type="SAM" id="MobiDB-lite"/>
    </source>
</evidence>
<dbReference type="Proteomes" id="UP000694396">
    <property type="component" value="Unplaced"/>
</dbReference>